<dbReference type="GO" id="GO:0070006">
    <property type="term" value="F:metalloaminopeptidase activity"/>
    <property type="evidence" value="ECO:0007669"/>
    <property type="project" value="InterPro"/>
</dbReference>
<dbReference type="Pfam" id="PF01321">
    <property type="entry name" value="Creatinase_N"/>
    <property type="match status" value="1"/>
</dbReference>
<dbReference type="AlphaFoldDB" id="A0A899G1M4"/>
<organism evidence="10 11">
    <name type="scientific">Pneumocystis wakefieldiae</name>
    <dbReference type="NCBI Taxonomy" id="38082"/>
    <lineage>
        <taxon>Eukaryota</taxon>
        <taxon>Fungi</taxon>
        <taxon>Dikarya</taxon>
        <taxon>Ascomycota</taxon>
        <taxon>Taphrinomycotina</taxon>
        <taxon>Pneumocystomycetes</taxon>
        <taxon>Pneumocystaceae</taxon>
        <taxon>Pneumocystis</taxon>
    </lineage>
</organism>
<dbReference type="GO" id="GO:0005737">
    <property type="term" value="C:cytoplasm"/>
    <property type="evidence" value="ECO:0007669"/>
    <property type="project" value="UniProtKB-ARBA"/>
</dbReference>
<evidence type="ECO:0000256" key="1">
    <source>
        <dbReference type="ARBA" id="ARBA00001936"/>
    </source>
</evidence>
<reference evidence="10" key="1">
    <citation type="submission" date="2020-06" db="EMBL/GenBank/DDBJ databases">
        <title>Genomes of multiple members of Pneumocystis genus reveal paths to human pathogen Pneumocystis jirovecii.</title>
        <authorList>
            <person name="Cisse O.H."/>
            <person name="Ma L."/>
            <person name="Dekker J."/>
            <person name="Khil P."/>
            <person name="Jo J."/>
            <person name="Brenchley J."/>
            <person name="Blair R."/>
            <person name="Pahar B."/>
            <person name="Chabe M."/>
            <person name="Van Rompay K.A."/>
            <person name="Keesler R."/>
            <person name="Sukura A."/>
            <person name="Hirsch V."/>
            <person name="Kutty G."/>
            <person name="Liu Y."/>
            <person name="Peng L."/>
            <person name="Chen J."/>
            <person name="Song J."/>
            <person name="Weissenbacher-Lang C."/>
            <person name="Xu J."/>
            <person name="Upham N.S."/>
            <person name="Stajich J.E."/>
            <person name="Cuomo C.A."/>
            <person name="Cushion M.T."/>
            <person name="Kovacs J.A."/>
        </authorList>
    </citation>
    <scope>NUCLEOTIDE SEQUENCE</scope>
    <source>
        <strain evidence="10">2A</strain>
    </source>
</reference>
<sequence length="564" mass="63342">MACKIMAVDTGERLEKLRGLMRENCVDIYIVPSGDAHSSEYIADCDARRAFISGSAGDIVEKDGRYFLQAAQQLDKNWTLMKLGHHSPTWQDWTVKQAKDGKTVAVDASLVSFYETMSLSKRLALESNAKLISTSANLVDEVWSSDRPKRPNFPVIVHPIEFSGEESSEKIDIPYNPVFFAYALITQDKTVLYIDDSKLDDHLREHLKCVEIKPYDSIFKELASLRDEIDGHKVIISDTASWAVAIALGKENIEIIRSPISEAKTVKNEKEIEGMRNCHIRDGVALVKFFAWLEEFLKNGGVLDEVDAANQLESYRKEQAHFVSLSFPTISSSGKNGAIIHYKPEKGSCSLIDINSIYLCDSGAQYRDGTTDVTRTYHFGVPTEKEKQTFTCVLKGHIALAKAIFPKGTTGYVLDILARQYLWNIGLDYLHGTGHGVGSFLNVHEPPIGIAQRQLYNEISLLPGMMLSNEPGFYEDGSYGQRIESIISVKTMDTTYCFGDSPFYGFEYLTMCPLGLNLIDPGLLQEDEKQWINGYHGLVLEKLGPLLKDDLRAYQWLEKQTQII</sequence>
<dbReference type="FunFam" id="3.90.230.10:FF:000007">
    <property type="entry name" value="Xaa-Pro aminopeptidase P"/>
    <property type="match status" value="1"/>
</dbReference>
<evidence type="ECO:0000313" key="10">
    <source>
        <dbReference type="EMBL" id="QSL66786.1"/>
    </source>
</evidence>
<name>A0A899G1M4_9ASCO</name>
<gene>
    <name evidence="10" type="ORF">MERGE_001172</name>
</gene>
<dbReference type="InterPro" id="IPR000994">
    <property type="entry name" value="Pept_M24"/>
</dbReference>
<dbReference type="Pfam" id="PF00557">
    <property type="entry name" value="Peptidase_M24"/>
    <property type="match status" value="1"/>
</dbReference>
<keyword evidence="4" id="KW-0378">Hydrolase</keyword>
<dbReference type="Pfam" id="PF16189">
    <property type="entry name" value="Creatinase_N_2"/>
    <property type="match status" value="1"/>
</dbReference>
<dbReference type="PANTHER" id="PTHR43763:SF6">
    <property type="entry name" value="XAA-PRO AMINOPEPTIDASE 1"/>
    <property type="match status" value="1"/>
</dbReference>
<dbReference type="GO" id="GO:0046872">
    <property type="term" value="F:metal ion binding"/>
    <property type="evidence" value="ECO:0007669"/>
    <property type="project" value="UniProtKB-KW"/>
</dbReference>
<dbReference type="Pfam" id="PF16188">
    <property type="entry name" value="Peptidase_M24_C"/>
    <property type="match status" value="1"/>
</dbReference>
<dbReference type="OrthoDB" id="9995434at2759"/>
<feature type="domain" description="Peptidase M24 C-terminal" evidence="9">
    <location>
        <begin position="502"/>
        <end position="563"/>
    </location>
</feature>
<evidence type="ECO:0000256" key="3">
    <source>
        <dbReference type="ARBA" id="ARBA00022723"/>
    </source>
</evidence>
<dbReference type="SUPFAM" id="SSF55920">
    <property type="entry name" value="Creatinase/aminopeptidase"/>
    <property type="match status" value="1"/>
</dbReference>
<dbReference type="InterPro" id="IPR050422">
    <property type="entry name" value="X-Pro_aminopeptidase_P"/>
</dbReference>
<evidence type="ECO:0000256" key="5">
    <source>
        <dbReference type="ARBA" id="ARBA00023211"/>
    </source>
</evidence>
<evidence type="ECO:0000259" key="9">
    <source>
        <dbReference type="Pfam" id="PF16188"/>
    </source>
</evidence>
<feature type="domain" description="Peptidase M24" evidence="7">
    <location>
        <begin position="273"/>
        <end position="490"/>
    </location>
</feature>
<evidence type="ECO:0000256" key="4">
    <source>
        <dbReference type="ARBA" id="ARBA00022801"/>
    </source>
</evidence>
<evidence type="ECO:0000313" key="11">
    <source>
        <dbReference type="Proteomes" id="UP000663699"/>
    </source>
</evidence>
<accession>A0A899G1M4</accession>
<dbReference type="Proteomes" id="UP000663699">
    <property type="component" value="Chromosome 14"/>
</dbReference>
<dbReference type="EMBL" id="CP054545">
    <property type="protein sequence ID" value="QSL66786.1"/>
    <property type="molecule type" value="Genomic_DNA"/>
</dbReference>
<proteinExistence type="inferred from homology"/>
<dbReference type="InterPro" id="IPR000587">
    <property type="entry name" value="Creatinase_N"/>
</dbReference>
<evidence type="ECO:0000256" key="2">
    <source>
        <dbReference type="ARBA" id="ARBA00008766"/>
    </source>
</evidence>
<comment type="cofactor">
    <cofactor evidence="1">
        <name>Mn(2+)</name>
        <dbReference type="ChEBI" id="CHEBI:29035"/>
    </cofactor>
</comment>
<evidence type="ECO:0000259" key="7">
    <source>
        <dbReference type="Pfam" id="PF00557"/>
    </source>
</evidence>
<dbReference type="InterPro" id="IPR036005">
    <property type="entry name" value="Creatinase/aminopeptidase-like"/>
</dbReference>
<keyword evidence="3 6" id="KW-0479">Metal-binding</keyword>
<keyword evidence="11" id="KW-1185">Reference proteome</keyword>
<evidence type="ECO:0000256" key="6">
    <source>
        <dbReference type="RuleBase" id="RU000590"/>
    </source>
</evidence>
<protein>
    <recommendedName>
        <fullName evidence="12">Xaa-Pro aminopeptidase P</fullName>
    </recommendedName>
</protein>
<dbReference type="PANTHER" id="PTHR43763">
    <property type="entry name" value="XAA-PRO AMINOPEPTIDASE 1"/>
    <property type="match status" value="1"/>
</dbReference>
<dbReference type="CDD" id="cd01085">
    <property type="entry name" value="APP"/>
    <property type="match status" value="1"/>
</dbReference>
<dbReference type="InterPro" id="IPR032416">
    <property type="entry name" value="Peptidase_M24_C"/>
</dbReference>
<dbReference type="InterPro" id="IPR029149">
    <property type="entry name" value="Creatin/AminoP/Spt16_N"/>
</dbReference>
<comment type="similarity">
    <text evidence="2 6">Belongs to the peptidase M24B family.</text>
</comment>
<dbReference type="InterPro" id="IPR001131">
    <property type="entry name" value="Peptidase_M24B_aminopep-P_CS"/>
</dbReference>
<dbReference type="Gene3D" id="3.40.350.10">
    <property type="entry name" value="Creatinase/prolidase N-terminal domain"/>
    <property type="match status" value="2"/>
</dbReference>
<feature type="domain" description="Creatinase N-terminal" evidence="8">
    <location>
        <begin position="13"/>
        <end position="136"/>
    </location>
</feature>
<dbReference type="Gene3D" id="3.90.230.10">
    <property type="entry name" value="Creatinase/methionine aminopeptidase superfamily"/>
    <property type="match status" value="1"/>
</dbReference>
<keyword evidence="5" id="KW-0464">Manganese</keyword>
<evidence type="ECO:0008006" key="12">
    <source>
        <dbReference type="Google" id="ProtNLM"/>
    </source>
</evidence>
<dbReference type="PROSITE" id="PS00491">
    <property type="entry name" value="PROLINE_PEPTIDASE"/>
    <property type="match status" value="1"/>
</dbReference>
<dbReference type="InterPro" id="IPR033740">
    <property type="entry name" value="Pept_M24B"/>
</dbReference>
<evidence type="ECO:0000259" key="8">
    <source>
        <dbReference type="Pfam" id="PF01321"/>
    </source>
</evidence>